<gene>
    <name evidence="1" type="ORF">SJI18_01780</name>
</gene>
<dbReference type="RefSeq" id="WP_216247704.1">
    <property type="nucleotide sequence ID" value="NZ_JAZHFS010000001.1"/>
</dbReference>
<protein>
    <recommendedName>
        <fullName evidence="3">Aminoglycoside phosphotransferase domain-containing protein</fullName>
    </recommendedName>
</protein>
<sequence>MDRRVPKNQIRKIIEDLCGNQVNITNILFIDGYANSNYLVKTDVEDDGFVIKLVEPLEFQSWLRFEKSSLSG</sequence>
<organism evidence="1 2">
    <name type="scientific">Clostridium frigoriphilum</name>
    <dbReference type="NCBI Taxonomy" id="443253"/>
    <lineage>
        <taxon>Bacteria</taxon>
        <taxon>Bacillati</taxon>
        <taxon>Bacillota</taxon>
        <taxon>Clostridia</taxon>
        <taxon>Eubacteriales</taxon>
        <taxon>Clostridiaceae</taxon>
        <taxon>Clostridium</taxon>
    </lineage>
</organism>
<reference evidence="1 2" key="1">
    <citation type="submission" date="2023-11" db="EMBL/GenBank/DDBJ databases">
        <title>Draft genome sequence of a psychrophilic Clostridium strain from permafrost water brine.</title>
        <authorList>
            <person name="Shcherbakova V.A."/>
            <person name="Trubitsyn V.E."/>
            <person name="Zakharyuk A.G."/>
        </authorList>
    </citation>
    <scope>NUCLEOTIDE SEQUENCE [LARGE SCALE GENOMIC DNA]</scope>
    <source>
        <strain evidence="1 2">14F</strain>
    </source>
</reference>
<proteinExistence type="predicted"/>
<accession>A0ABU7UIE8</accession>
<evidence type="ECO:0000313" key="2">
    <source>
        <dbReference type="Proteomes" id="UP001498469"/>
    </source>
</evidence>
<name>A0ABU7UIE8_9CLOT</name>
<dbReference type="Proteomes" id="UP001498469">
    <property type="component" value="Unassembled WGS sequence"/>
</dbReference>
<evidence type="ECO:0008006" key="3">
    <source>
        <dbReference type="Google" id="ProtNLM"/>
    </source>
</evidence>
<evidence type="ECO:0000313" key="1">
    <source>
        <dbReference type="EMBL" id="MEF2111031.1"/>
    </source>
</evidence>
<keyword evidence="2" id="KW-1185">Reference proteome</keyword>
<comment type="caution">
    <text evidence="1">The sequence shown here is derived from an EMBL/GenBank/DDBJ whole genome shotgun (WGS) entry which is preliminary data.</text>
</comment>
<dbReference type="EMBL" id="JAZHFS010000001">
    <property type="protein sequence ID" value="MEF2111031.1"/>
    <property type="molecule type" value="Genomic_DNA"/>
</dbReference>